<name>A0ABP1RZR4_9HEXA</name>
<dbReference type="InterPro" id="IPR029026">
    <property type="entry name" value="tRNA_m1G_MTases_N"/>
</dbReference>
<dbReference type="InterPro" id="IPR029028">
    <property type="entry name" value="Alpha/beta_knot_MTases"/>
</dbReference>
<evidence type="ECO:0000256" key="2">
    <source>
        <dbReference type="SAM" id="MobiDB-lite"/>
    </source>
</evidence>
<proteinExistence type="inferred from homology"/>
<dbReference type="InterPro" id="IPR003750">
    <property type="entry name" value="Put_MeTrfase-C9orf114-like"/>
</dbReference>
<reference evidence="3 4" key="1">
    <citation type="submission" date="2024-08" db="EMBL/GenBank/DDBJ databases">
        <authorList>
            <person name="Cucini C."/>
            <person name="Frati F."/>
        </authorList>
    </citation>
    <scope>NUCLEOTIDE SEQUENCE [LARGE SCALE GENOMIC DNA]</scope>
</reference>
<evidence type="ECO:0000313" key="4">
    <source>
        <dbReference type="Proteomes" id="UP001642540"/>
    </source>
</evidence>
<dbReference type="PANTHER" id="PTHR12150:SF13">
    <property type="entry name" value="METHYLTRANSFERASE C9ORF114-RELATED"/>
    <property type="match status" value="1"/>
</dbReference>
<dbReference type="SUPFAM" id="SSF50249">
    <property type="entry name" value="Nucleic acid-binding proteins"/>
    <property type="match status" value="1"/>
</dbReference>
<keyword evidence="4" id="KW-1185">Reference proteome</keyword>
<dbReference type="Proteomes" id="UP001642540">
    <property type="component" value="Unassembled WGS sequence"/>
</dbReference>
<dbReference type="Gene3D" id="3.40.1280.10">
    <property type="match status" value="1"/>
</dbReference>
<dbReference type="Gene3D" id="2.40.50.140">
    <property type="entry name" value="Nucleic acid-binding proteins"/>
    <property type="match status" value="1"/>
</dbReference>
<evidence type="ECO:0008006" key="5">
    <source>
        <dbReference type="Google" id="ProtNLM"/>
    </source>
</evidence>
<dbReference type="EMBL" id="CAXLJM020000133">
    <property type="protein sequence ID" value="CAL8139979.1"/>
    <property type="molecule type" value="Genomic_DNA"/>
</dbReference>
<feature type="region of interest" description="Disordered" evidence="2">
    <location>
        <begin position="1"/>
        <end position="27"/>
    </location>
</feature>
<accession>A0ABP1RZR4</accession>
<comment type="caution">
    <text evidence="3">The sequence shown here is derived from an EMBL/GenBank/DDBJ whole genome shotgun (WGS) entry which is preliminary data.</text>
</comment>
<dbReference type="SUPFAM" id="SSF75217">
    <property type="entry name" value="alpha/beta knot"/>
    <property type="match status" value="1"/>
</dbReference>
<dbReference type="CDD" id="cd18086">
    <property type="entry name" value="HsC9orf114-like"/>
    <property type="match status" value="1"/>
</dbReference>
<evidence type="ECO:0000313" key="3">
    <source>
        <dbReference type="EMBL" id="CAL8139979.1"/>
    </source>
</evidence>
<organism evidence="3 4">
    <name type="scientific">Orchesella dallaii</name>
    <dbReference type="NCBI Taxonomy" id="48710"/>
    <lineage>
        <taxon>Eukaryota</taxon>
        <taxon>Metazoa</taxon>
        <taxon>Ecdysozoa</taxon>
        <taxon>Arthropoda</taxon>
        <taxon>Hexapoda</taxon>
        <taxon>Collembola</taxon>
        <taxon>Entomobryomorpha</taxon>
        <taxon>Entomobryoidea</taxon>
        <taxon>Orchesellidae</taxon>
        <taxon>Orchesellinae</taxon>
        <taxon>Orchesella</taxon>
    </lineage>
</organism>
<comment type="similarity">
    <text evidence="1">Belongs to the class IV-like SAM-binding methyltransferase superfamily.</text>
</comment>
<gene>
    <name evidence="3" type="ORF">ODALV1_LOCUS28083</name>
</gene>
<dbReference type="Pfam" id="PF02598">
    <property type="entry name" value="Methyltrn_RNA_3"/>
    <property type="match status" value="1"/>
</dbReference>
<sequence length="398" mass="44361">MDSSKHSDSMCETTTSKSWHFKKQKKAQKQQKLLEQIVKKRTNQGNQCDAVNLKKRTRLETQLSWEENGIGKNLLENVNVDLKKEPPVPNPNKASRKGLSSTSTVSIAVAGSIIDNAQTPQLKAYLAGQVARAAAIFCVDEIIIYDDTGGHALVGCEQMARILQFLECPQYLRKLLFPIHPDLQFAGIIPPLDLPHHLRRNEALPYREGVVSSRKPVKDGGGKSYSLVNVGLDRDCRVPKKLPEGVRVTIKFDDPSPNYILKSKGKLKGTAVSPREPKREAGIYWGYSVRIAKSLSKVFSECPFPGGSYDMMVGTSEKGFNSSLMKPKDFKNLLIVFGGVQGLEYALENDESVEENDVRKLFHYYVNTCPAQGSRTIRSEEAILISMSAFSHFISKQK</sequence>
<dbReference type="InterPro" id="IPR012340">
    <property type="entry name" value="NA-bd_OB-fold"/>
</dbReference>
<evidence type="ECO:0000256" key="1">
    <source>
        <dbReference type="ARBA" id="ARBA00009841"/>
    </source>
</evidence>
<protein>
    <recommendedName>
        <fullName evidence="5">Methyltransferase</fullName>
    </recommendedName>
</protein>
<dbReference type="PANTHER" id="PTHR12150">
    <property type="entry name" value="CLASS IV SAM-BINDING METHYLTRANSFERASE-RELATED"/>
    <property type="match status" value="1"/>
</dbReference>